<dbReference type="Gene3D" id="1.10.10.10">
    <property type="entry name" value="Winged helix-like DNA-binding domain superfamily/Winged helix DNA-binding domain"/>
    <property type="match status" value="1"/>
</dbReference>
<dbReference type="InterPro" id="IPR036388">
    <property type="entry name" value="WH-like_DNA-bd_sf"/>
</dbReference>
<name>A0AB39WKH4_9FLAO</name>
<proteinExistence type="predicted"/>
<dbReference type="EMBL" id="CP165627">
    <property type="protein sequence ID" value="XDV01551.1"/>
    <property type="molecule type" value="Genomic_DNA"/>
</dbReference>
<evidence type="ECO:0000313" key="2">
    <source>
        <dbReference type="EMBL" id="XDV01551.1"/>
    </source>
</evidence>
<dbReference type="RefSeq" id="WP_369765216.1">
    <property type="nucleotide sequence ID" value="NZ_CP165627.1"/>
</dbReference>
<gene>
    <name evidence="2" type="ORF">AB3G32_14625</name>
</gene>
<accession>A0AB39WKH4</accession>
<organism evidence="2">
    <name type="scientific">Flavobacterium sp. WC2429</name>
    <dbReference type="NCBI Taxonomy" id="3234140"/>
    <lineage>
        <taxon>Bacteria</taxon>
        <taxon>Pseudomonadati</taxon>
        <taxon>Bacteroidota</taxon>
        <taxon>Flavobacteriia</taxon>
        <taxon>Flavobacteriales</taxon>
        <taxon>Flavobacteriaceae</taxon>
        <taxon>Flavobacterium</taxon>
    </lineage>
</organism>
<evidence type="ECO:0000256" key="1">
    <source>
        <dbReference type="SAM" id="Phobius"/>
    </source>
</evidence>
<keyword evidence="1" id="KW-0472">Membrane</keyword>
<keyword evidence="1" id="KW-0812">Transmembrane</keyword>
<dbReference type="AlphaFoldDB" id="A0AB39WKH4"/>
<sequence length="134" mass="16177">MNDNEIKNHLIFFKQNVINLRDPDLYPKIEEYFDVNVFRNNIEFLENNSLIVEDDKRDSIYSITKKGEGFLKQIIEEHKYIAEKERIEFEKSKIDLDLAQKMLKEYPYTKWFSRIGFIIAIVLAVLEIIQWKNK</sequence>
<keyword evidence="1" id="KW-1133">Transmembrane helix</keyword>
<feature type="transmembrane region" description="Helical" evidence="1">
    <location>
        <begin position="111"/>
        <end position="131"/>
    </location>
</feature>
<protein>
    <submittedName>
        <fullName evidence="2">Uncharacterized protein</fullName>
    </submittedName>
</protein>
<reference evidence="2" key="1">
    <citation type="submission" date="2024-07" db="EMBL/GenBank/DDBJ databases">
        <authorList>
            <person name="Biller S.J."/>
        </authorList>
    </citation>
    <scope>NUCLEOTIDE SEQUENCE</scope>
    <source>
        <strain evidence="2">WC2429</strain>
    </source>
</reference>